<keyword evidence="2" id="KW-0813">Transport</keyword>
<feature type="domain" description="C2" evidence="11">
    <location>
        <begin position="176"/>
        <end position="308"/>
    </location>
</feature>
<evidence type="ECO:0000313" key="13">
    <source>
        <dbReference type="EMBL" id="CDW33555.1"/>
    </source>
</evidence>
<dbReference type="SMART" id="SM00239">
    <property type="entry name" value="C2"/>
    <property type="match status" value="2"/>
</dbReference>
<keyword evidence="8" id="KW-0445">Lipid transport</keyword>
<dbReference type="GO" id="GO:0005737">
    <property type="term" value="C:cytoplasm"/>
    <property type="evidence" value="ECO:0007669"/>
    <property type="project" value="UniProtKB-ARBA"/>
</dbReference>
<keyword evidence="3" id="KW-0812">Transmembrane</keyword>
<evidence type="ECO:0000256" key="8">
    <source>
        <dbReference type="ARBA" id="ARBA00023055"/>
    </source>
</evidence>
<evidence type="ECO:0000259" key="12">
    <source>
        <dbReference type="PROSITE" id="PS51847"/>
    </source>
</evidence>
<feature type="domain" description="SMP-LTD" evidence="12">
    <location>
        <begin position="2"/>
        <end position="185"/>
    </location>
</feature>
<dbReference type="Pfam" id="PF17047">
    <property type="entry name" value="SMP_LBD"/>
    <property type="match status" value="1"/>
</dbReference>
<dbReference type="AlphaFoldDB" id="A0A0K2U682"/>
<keyword evidence="6" id="KW-0106">Calcium</keyword>
<dbReference type="PANTHER" id="PTHR45761">
    <property type="entry name" value="EXTENDED SYNAPTOTAGMIN-LIKE PROTEIN 2, ISOFORM C"/>
    <property type="match status" value="1"/>
</dbReference>
<dbReference type="InterPro" id="IPR031468">
    <property type="entry name" value="SMP_LBD"/>
</dbReference>
<evidence type="ECO:0000256" key="9">
    <source>
        <dbReference type="ARBA" id="ARBA00023121"/>
    </source>
</evidence>
<evidence type="ECO:0000256" key="10">
    <source>
        <dbReference type="ARBA" id="ARBA00023136"/>
    </source>
</evidence>
<keyword evidence="10" id="KW-0472">Membrane</keyword>
<dbReference type="PROSITE" id="PS50004">
    <property type="entry name" value="C2"/>
    <property type="match status" value="1"/>
</dbReference>
<evidence type="ECO:0000259" key="11">
    <source>
        <dbReference type="PROSITE" id="PS50004"/>
    </source>
</evidence>
<dbReference type="GO" id="GO:0006869">
    <property type="term" value="P:lipid transport"/>
    <property type="evidence" value="ECO:0007669"/>
    <property type="project" value="UniProtKB-KW"/>
</dbReference>
<keyword evidence="5" id="KW-0677">Repeat</keyword>
<evidence type="ECO:0000256" key="7">
    <source>
        <dbReference type="ARBA" id="ARBA00022989"/>
    </source>
</evidence>
<dbReference type="OMA" id="MWPFIAD"/>
<comment type="subcellular location">
    <subcellularLocation>
        <location evidence="1">Membrane</location>
    </subcellularLocation>
</comment>
<evidence type="ECO:0000256" key="5">
    <source>
        <dbReference type="ARBA" id="ARBA00022737"/>
    </source>
</evidence>
<dbReference type="GO" id="GO:0046872">
    <property type="term" value="F:metal ion binding"/>
    <property type="evidence" value="ECO:0007669"/>
    <property type="project" value="UniProtKB-KW"/>
</dbReference>
<dbReference type="InterPro" id="IPR035892">
    <property type="entry name" value="C2_domain_sf"/>
</dbReference>
<keyword evidence="4" id="KW-0479">Metal-binding</keyword>
<dbReference type="SUPFAM" id="SSF49562">
    <property type="entry name" value="C2 domain (Calcium/lipid-binding domain, CaLB)"/>
    <property type="match status" value="2"/>
</dbReference>
<dbReference type="PANTHER" id="PTHR45761:SF1">
    <property type="entry name" value="EXTENDED SYNAPTOTAGMIN-LIKE PROTEIN 2, ISOFORM C"/>
    <property type="match status" value="1"/>
</dbReference>
<dbReference type="EMBL" id="HACA01016194">
    <property type="protein sequence ID" value="CDW33555.1"/>
    <property type="molecule type" value="Transcribed_RNA"/>
</dbReference>
<dbReference type="InterPro" id="IPR039010">
    <property type="entry name" value="Synaptotagmin_SMP"/>
</dbReference>
<dbReference type="CDD" id="cd21670">
    <property type="entry name" value="SMP_ESyt"/>
    <property type="match status" value="1"/>
</dbReference>
<keyword evidence="9" id="KW-0446">Lipid-binding</keyword>
<name>A0A0K2U682_LEPSM</name>
<evidence type="ECO:0000256" key="6">
    <source>
        <dbReference type="ARBA" id="ARBA00022837"/>
    </source>
</evidence>
<dbReference type="OrthoDB" id="1029639at2759"/>
<dbReference type="InterPro" id="IPR051634">
    <property type="entry name" value="Extended_Synaptotagmin"/>
</dbReference>
<dbReference type="GO" id="GO:0012505">
    <property type="term" value="C:endomembrane system"/>
    <property type="evidence" value="ECO:0007669"/>
    <property type="project" value="UniProtKB-ARBA"/>
</dbReference>
<dbReference type="InterPro" id="IPR000008">
    <property type="entry name" value="C2_dom"/>
</dbReference>
<protein>
    <submittedName>
        <fullName evidence="13">Extended synaptotagminlike protein 2a [Tribolium castaneum]</fullName>
    </submittedName>
</protein>
<dbReference type="GO" id="GO:0016020">
    <property type="term" value="C:membrane"/>
    <property type="evidence" value="ECO:0007669"/>
    <property type="project" value="UniProtKB-SubCell"/>
</dbReference>
<dbReference type="PROSITE" id="PS51847">
    <property type="entry name" value="SMP"/>
    <property type="match status" value="1"/>
</dbReference>
<dbReference type="Gene3D" id="2.60.40.150">
    <property type="entry name" value="C2 domain"/>
    <property type="match status" value="1"/>
</dbReference>
<gene>
    <name evidence="13" type="primary">Esyt2a</name>
</gene>
<keyword evidence="7" id="KW-1133">Transmembrane helix</keyword>
<dbReference type="GO" id="GO:0008289">
    <property type="term" value="F:lipid binding"/>
    <property type="evidence" value="ECO:0007669"/>
    <property type="project" value="UniProtKB-KW"/>
</dbReference>
<sequence length="473" mass="53602">MDVGSKEWTQTVVEQLSPQAGEYASDVLHNQVEPIIQKVMHKNGLPGTFRFDNIDFGSIPPKLQNVKTHKKKDVDESSVVIDGEFNYDGNCDLRVSLLGISSGVRDLRIFGRGRIVLKPTSKKALPFFVGGAQFYLLETPVINFDLDGIADICDWPFIRDRVRKELYEDMNKKIVYPNRITIPLSNNVDPMKFRSFAPLGMLAVKLLRAKDLPSKGGIRSLVGQGSPDAYAKVCLGAYRFDSDVKKNSCDPVWEDDGIWYEFLMELFEGHRLNIRLYDEDTFSRNEFLGEIFVDIQDEFVSQGAENGQEIRLEKELLVNENKRSKYEIQGSLSIAMRWLPFGGSNDDYDGPTELILSLFVHSCNNLVLNGDYDAKVNSYLKIFESNGPSPYKTEVEEDDQHPGFGYGKIFQFGKDWRDHSIDIRVLDVSGFVFGNVKLSLEELESSPIVKRIKPINEENPAMTMTLSAFVKTL</sequence>
<dbReference type="CDD" id="cd00030">
    <property type="entry name" value="C2"/>
    <property type="match status" value="1"/>
</dbReference>
<evidence type="ECO:0000256" key="2">
    <source>
        <dbReference type="ARBA" id="ARBA00022448"/>
    </source>
</evidence>
<accession>A0A0K2U682</accession>
<evidence type="ECO:0000256" key="4">
    <source>
        <dbReference type="ARBA" id="ARBA00022723"/>
    </source>
</evidence>
<evidence type="ECO:0000256" key="3">
    <source>
        <dbReference type="ARBA" id="ARBA00022692"/>
    </source>
</evidence>
<organism evidence="13">
    <name type="scientific">Lepeophtheirus salmonis</name>
    <name type="common">Salmon louse</name>
    <name type="synonym">Caligus salmonis</name>
    <dbReference type="NCBI Taxonomy" id="72036"/>
    <lineage>
        <taxon>Eukaryota</taxon>
        <taxon>Metazoa</taxon>
        <taxon>Ecdysozoa</taxon>
        <taxon>Arthropoda</taxon>
        <taxon>Crustacea</taxon>
        <taxon>Multicrustacea</taxon>
        <taxon>Hexanauplia</taxon>
        <taxon>Copepoda</taxon>
        <taxon>Siphonostomatoida</taxon>
        <taxon>Caligidae</taxon>
        <taxon>Lepeophtheirus</taxon>
    </lineage>
</organism>
<dbReference type="Pfam" id="PF00168">
    <property type="entry name" value="C2"/>
    <property type="match status" value="2"/>
</dbReference>
<evidence type="ECO:0000256" key="1">
    <source>
        <dbReference type="ARBA" id="ARBA00004370"/>
    </source>
</evidence>
<reference evidence="13" key="1">
    <citation type="submission" date="2014-05" db="EMBL/GenBank/DDBJ databases">
        <authorList>
            <person name="Chronopoulou M."/>
        </authorList>
    </citation>
    <scope>NUCLEOTIDE SEQUENCE</scope>
    <source>
        <tissue evidence="13">Whole organism</tissue>
    </source>
</reference>
<proteinExistence type="predicted"/>